<dbReference type="AlphaFoldDB" id="A0A915KUC3"/>
<evidence type="ECO:0000313" key="2">
    <source>
        <dbReference type="WBParaSite" id="nRc.2.0.1.t41737-RA"/>
    </source>
</evidence>
<reference evidence="2" key="1">
    <citation type="submission" date="2022-11" db="UniProtKB">
        <authorList>
            <consortium name="WormBaseParasite"/>
        </authorList>
    </citation>
    <scope>IDENTIFICATION</scope>
</reference>
<name>A0A915KUC3_ROMCU</name>
<dbReference type="Proteomes" id="UP000887565">
    <property type="component" value="Unplaced"/>
</dbReference>
<organism evidence="1 2">
    <name type="scientific">Romanomermis culicivorax</name>
    <name type="common">Nematode worm</name>
    <dbReference type="NCBI Taxonomy" id="13658"/>
    <lineage>
        <taxon>Eukaryota</taxon>
        <taxon>Metazoa</taxon>
        <taxon>Ecdysozoa</taxon>
        <taxon>Nematoda</taxon>
        <taxon>Enoplea</taxon>
        <taxon>Dorylaimia</taxon>
        <taxon>Mermithida</taxon>
        <taxon>Mermithoidea</taxon>
        <taxon>Mermithidae</taxon>
        <taxon>Romanomermis</taxon>
    </lineage>
</organism>
<proteinExistence type="predicted"/>
<dbReference type="WBParaSite" id="nRc.2.0.1.t41737-RA">
    <property type="protein sequence ID" value="nRc.2.0.1.t41737-RA"/>
    <property type="gene ID" value="nRc.2.0.1.g41737"/>
</dbReference>
<keyword evidence="1" id="KW-1185">Reference proteome</keyword>
<protein>
    <submittedName>
        <fullName evidence="2">Uncharacterized protein</fullName>
    </submittedName>
</protein>
<accession>A0A915KUC3</accession>
<sequence length="87" mass="9839">MPSFYAAFDEKKRRRLALALAALTSICGLLSLPCCLYSLVLRSRFKSEAHYFMRHGYIVSTGYPLRSKVDFQAERSKLLAIGSVPFC</sequence>
<evidence type="ECO:0000313" key="1">
    <source>
        <dbReference type="Proteomes" id="UP000887565"/>
    </source>
</evidence>